<dbReference type="Proteomes" id="UP000186601">
    <property type="component" value="Unassembled WGS sequence"/>
</dbReference>
<evidence type="ECO:0000313" key="1">
    <source>
        <dbReference type="EMBL" id="PSS36785.1"/>
    </source>
</evidence>
<comment type="caution">
    <text evidence="1">The sequence shown here is derived from an EMBL/GenBank/DDBJ whole genome shotgun (WGS) entry which is preliminary data.</text>
</comment>
<accession>A0A2R6S3F6</accession>
<dbReference type="OrthoDB" id="425534at2759"/>
<keyword evidence="2" id="KW-1185">Reference proteome</keyword>
<dbReference type="EMBL" id="MLYV02000108">
    <property type="protein sequence ID" value="PSS36785.1"/>
    <property type="molecule type" value="Genomic_DNA"/>
</dbReference>
<evidence type="ECO:0000313" key="2">
    <source>
        <dbReference type="Proteomes" id="UP000186601"/>
    </source>
</evidence>
<protein>
    <submittedName>
        <fullName evidence="1">Uncharacterized protein</fullName>
    </submittedName>
</protein>
<organism evidence="1 2">
    <name type="scientific">Hermanssonia centrifuga</name>
    <dbReference type="NCBI Taxonomy" id="98765"/>
    <lineage>
        <taxon>Eukaryota</taxon>
        <taxon>Fungi</taxon>
        <taxon>Dikarya</taxon>
        <taxon>Basidiomycota</taxon>
        <taxon>Agaricomycotina</taxon>
        <taxon>Agaricomycetes</taxon>
        <taxon>Polyporales</taxon>
        <taxon>Meruliaceae</taxon>
        <taxon>Hermanssonia</taxon>
    </lineage>
</organism>
<sequence length="90" mass="10223">MKAVREYFRNGTLPKAGTVCETESTMFGDVVTADTVTGFEAVMSSEDQEVLRGWRDLSSTFEPIQLGMVSVIFENTILILMQRRKQRLEE</sequence>
<name>A0A2R6S3F6_9APHY</name>
<reference evidence="1 2" key="1">
    <citation type="submission" date="2018-02" db="EMBL/GenBank/DDBJ databases">
        <title>Genome sequence of the basidiomycete white-rot fungus Phlebia centrifuga.</title>
        <authorList>
            <person name="Granchi Z."/>
            <person name="Peng M."/>
            <person name="de Vries R.P."/>
            <person name="Hilden K."/>
            <person name="Makela M.R."/>
            <person name="Grigoriev I."/>
            <person name="Riley R."/>
        </authorList>
    </citation>
    <scope>NUCLEOTIDE SEQUENCE [LARGE SCALE GENOMIC DNA]</scope>
    <source>
        <strain evidence="1 2">FBCC195</strain>
    </source>
</reference>
<dbReference type="AlphaFoldDB" id="A0A2R6S3F6"/>
<gene>
    <name evidence="1" type="ORF">PHLCEN_2v1416</name>
</gene>
<proteinExistence type="predicted"/>